<dbReference type="PANTHER" id="PTHR21180:SF32">
    <property type="entry name" value="ENDONUCLEASE_EXONUCLEASE_PHOSPHATASE FAMILY DOMAIN-CONTAINING PROTEIN 1"/>
    <property type="match status" value="1"/>
</dbReference>
<keyword evidence="2" id="KW-0732">Signal</keyword>
<evidence type="ECO:0000256" key="2">
    <source>
        <dbReference type="SAM" id="SignalP"/>
    </source>
</evidence>
<dbReference type="RefSeq" id="WP_046740632.1">
    <property type="nucleotide sequence ID" value="NZ_LBNQ01000009.1"/>
</dbReference>
<dbReference type="InterPro" id="IPR051675">
    <property type="entry name" value="Endo/Exo/Phosphatase_dom_1"/>
</dbReference>
<feature type="region of interest" description="Disordered" evidence="1">
    <location>
        <begin position="73"/>
        <end position="94"/>
    </location>
</feature>
<accession>A0A0U1Q367</accession>
<dbReference type="Proteomes" id="UP000050580">
    <property type="component" value="Unassembled WGS sequence"/>
</dbReference>
<evidence type="ECO:0000313" key="4">
    <source>
        <dbReference type="EMBL" id="KKW69191.1"/>
    </source>
</evidence>
<comment type="caution">
    <text evidence="4">The sequence shown here is derived from an EMBL/GenBank/DDBJ whole genome shotgun (WGS) entry which is preliminary data.</text>
</comment>
<sequence>MLKKLSALLLLWASMTAALAVDANQASAQELTQIKGIGEATAERIIEEREKAAFADWEDFIERVKGVGEKKAKSLSDAGLTVGGQSLEGPATGN</sequence>
<feature type="chain" id="PRO_5006713113" description="Helix-hairpin-helix DNA-binding motif class 1 domain-containing protein" evidence="2">
    <location>
        <begin position="21"/>
        <end position="94"/>
    </location>
</feature>
<dbReference type="Gene3D" id="1.10.150.320">
    <property type="entry name" value="Photosystem II 12 kDa extrinsic protein"/>
    <property type="match status" value="1"/>
</dbReference>
<reference evidence="4 5" key="1">
    <citation type="submission" date="2015-05" db="EMBL/GenBank/DDBJ databases">
        <title>Draft genome sequence of Lampropedia sp. CT6, isolated from the microbial mat of a hot water spring, located at Manikaran, India.</title>
        <authorList>
            <person name="Tripathi C."/>
            <person name="Rani P."/>
            <person name="Mahato N.K."/>
            <person name="Lal R."/>
        </authorList>
    </citation>
    <scope>NUCLEOTIDE SEQUENCE [LARGE SCALE GENOMIC DNA]</scope>
    <source>
        <strain evidence="4 5">CT6</strain>
    </source>
</reference>
<name>A0A0U1Q367_9BURK</name>
<dbReference type="InterPro" id="IPR010994">
    <property type="entry name" value="RuvA_2-like"/>
</dbReference>
<feature type="domain" description="Helix-hairpin-helix DNA-binding motif class 1" evidence="3">
    <location>
        <begin position="29"/>
        <end position="48"/>
    </location>
</feature>
<evidence type="ECO:0000313" key="5">
    <source>
        <dbReference type="Proteomes" id="UP000050580"/>
    </source>
</evidence>
<feature type="domain" description="Helix-hairpin-helix DNA-binding motif class 1" evidence="3">
    <location>
        <begin position="59"/>
        <end position="78"/>
    </location>
</feature>
<dbReference type="PANTHER" id="PTHR21180">
    <property type="entry name" value="ENDONUCLEASE/EXONUCLEASE/PHOSPHATASE FAMILY DOMAIN-CONTAINING PROTEIN 1"/>
    <property type="match status" value="1"/>
</dbReference>
<feature type="signal peptide" evidence="2">
    <location>
        <begin position="1"/>
        <end position="20"/>
    </location>
</feature>
<dbReference type="SMART" id="SM00278">
    <property type="entry name" value="HhH1"/>
    <property type="match status" value="2"/>
</dbReference>
<protein>
    <recommendedName>
        <fullName evidence="3">Helix-hairpin-helix DNA-binding motif class 1 domain-containing protein</fullName>
    </recommendedName>
</protein>
<gene>
    <name evidence="4" type="ORF">AAV94_01205</name>
</gene>
<dbReference type="GO" id="GO:0003677">
    <property type="term" value="F:DNA binding"/>
    <property type="evidence" value="ECO:0007669"/>
    <property type="project" value="InterPro"/>
</dbReference>
<proteinExistence type="predicted"/>
<dbReference type="GO" id="GO:0006281">
    <property type="term" value="P:DNA repair"/>
    <property type="evidence" value="ECO:0007669"/>
    <property type="project" value="InterPro"/>
</dbReference>
<dbReference type="Pfam" id="PF12836">
    <property type="entry name" value="HHH_3"/>
    <property type="match status" value="1"/>
</dbReference>
<dbReference type="STRING" id="1610491.AAV94_01205"/>
<evidence type="ECO:0000256" key="1">
    <source>
        <dbReference type="SAM" id="MobiDB-lite"/>
    </source>
</evidence>
<dbReference type="AlphaFoldDB" id="A0A0U1Q367"/>
<organism evidence="4 5">
    <name type="scientific">Lampropedia cohaerens</name>
    <dbReference type="NCBI Taxonomy" id="1610491"/>
    <lineage>
        <taxon>Bacteria</taxon>
        <taxon>Pseudomonadati</taxon>
        <taxon>Pseudomonadota</taxon>
        <taxon>Betaproteobacteria</taxon>
        <taxon>Burkholderiales</taxon>
        <taxon>Comamonadaceae</taxon>
        <taxon>Lampropedia</taxon>
    </lineage>
</organism>
<evidence type="ECO:0000259" key="3">
    <source>
        <dbReference type="SMART" id="SM00278"/>
    </source>
</evidence>
<dbReference type="OrthoDB" id="8687931at2"/>
<dbReference type="EMBL" id="LBNQ01000009">
    <property type="protein sequence ID" value="KKW69191.1"/>
    <property type="molecule type" value="Genomic_DNA"/>
</dbReference>
<dbReference type="InterPro" id="IPR003583">
    <property type="entry name" value="Hlx-hairpin-Hlx_DNA-bd_motif"/>
</dbReference>
<dbReference type="SUPFAM" id="SSF47781">
    <property type="entry name" value="RuvA domain 2-like"/>
    <property type="match status" value="1"/>
</dbReference>
<keyword evidence="5" id="KW-1185">Reference proteome</keyword>